<dbReference type="Proteomes" id="UP000247476">
    <property type="component" value="Unassembled WGS sequence"/>
</dbReference>
<evidence type="ECO:0000313" key="2">
    <source>
        <dbReference type="EMBL" id="PYI56308.1"/>
    </source>
</evidence>
<dbReference type="RefSeq" id="WP_110838836.1">
    <property type="nucleotide sequence ID" value="NZ_QJVJ01000002.1"/>
</dbReference>
<dbReference type="InterPro" id="IPR024775">
    <property type="entry name" value="DinB-like"/>
</dbReference>
<dbReference type="Gene3D" id="1.20.120.450">
    <property type="entry name" value="dinb family like domain"/>
    <property type="match status" value="1"/>
</dbReference>
<dbReference type="EMBL" id="QJVJ01000002">
    <property type="protein sequence ID" value="PYI56308.1"/>
    <property type="molecule type" value="Genomic_DNA"/>
</dbReference>
<dbReference type="SUPFAM" id="SSF109854">
    <property type="entry name" value="DinB/YfiT-like putative metalloenzymes"/>
    <property type="match status" value="1"/>
</dbReference>
<dbReference type="Pfam" id="PF12867">
    <property type="entry name" value="DinB_2"/>
    <property type="match status" value="1"/>
</dbReference>
<organism evidence="2 3">
    <name type="scientific">Paenibacillus flagellatus</name>
    <dbReference type="NCBI Taxonomy" id="2211139"/>
    <lineage>
        <taxon>Bacteria</taxon>
        <taxon>Bacillati</taxon>
        <taxon>Bacillota</taxon>
        <taxon>Bacilli</taxon>
        <taxon>Bacillales</taxon>
        <taxon>Paenibacillaceae</taxon>
        <taxon>Paenibacillus</taxon>
    </lineage>
</organism>
<proteinExistence type="predicted"/>
<reference evidence="2 3" key="1">
    <citation type="submission" date="2018-05" db="EMBL/GenBank/DDBJ databases">
        <title>Paenibacillus flagellatus sp. nov., isolated from selenium mineral soil.</title>
        <authorList>
            <person name="Dai X."/>
        </authorList>
    </citation>
    <scope>NUCLEOTIDE SEQUENCE [LARGE SCALE GENOMIC DNA]</scope>
    <source>
        <strain evidence="2 3">DXL2</strain>
    </source>
</reference>
<accession>A0A2V5KA53</accession>
<dbReference type="OrthoDB" id="2964295at2"/>
<keyword evidence="3" id="KW-1185">Reference proteome</keyword>
<gene>
    <name evidence="2" type="ORF">DLM86_04815</name>
</gene>
<name>A0A2V5KA53_9BACL</name>
<evidence type="ECO:0000259" key="1">
    <source>
        <dbReference type="Pfam" id="PF12867"/>
    </source>
</evidence>
<dbReference type="InterPro" id="IPR034660">
    <property type="entry name" value="DinB/YfiT-like"/>
</dbReference>
<protein>
    <recommendedName>
        <fullName evidence="1">DinB-like domain-containing protein</fullName>
    </recommendedName>
</protein>
<comment type="caution">
    <text evidence="2">The sequence shown here is derived from an EMBL/GenBank/DDBJ whole genome shotgun (WGS) entry which is preliminary data.</text>
</comment>
<feature type="domain" description="DinB-like" evidence="1">
    <location>
        <begin position="23"/>
        <end position="159"/>
    </location>
</feature>
<sequence length="168" mass="18644">MNGGSGGSGGSGKSGEAGRIDELERTIGRVRRLAELDDETWLAPMRPGKWSVGETIAHLLYWDRLIVERRLPYAERGAQLASVDEGPLNAEAAAYARSGVSKRDVVDAFVRYRESFVAFLRRKTDDERNAVFRIGDWETTLAAYAGHMAGHDAHHLRQIDDYLDGIGR</sequence>
<dbReference type="AlphaFoldDB" id="A0A2V5KA53"/>
<evidence type="ECO:0000313" key="3">
    <source>
        <dbReference type="Proteomes" id="UP000247476"/>
    </source>
</evidence>